<dbReference type="EMBL" id="WKFB01000115">
    <property type="protein sequence ID" value="KAF6735223.1"/>
    <property type="molecule type" value="Genomic_DNA"/>
</dbReference>
<name>A0A834FJG3_ORYME</name>
<proteinExistence type="predicted"/>
<gene>
    <name evidence="2" type="ORF">FQA47_011104</name>
</gene>
<feature type="region of interest" description="Disordered" evidence="1">
    <location>
        <begin position="88"/>
        <end position="107"/>
    </location>
</feature>
<dbReference type="AlphaFoldDB" id="A0A834FJG3"/>
<evidence type="ECO:0000256" key="1">
    <source>
        <dbReference type="SAM" id="MobiDB-lite"/>
    </source>
</evidence>
<dbReference type="Proteomes" id="UP000646548">
    <property type="component" value="Unassembled WGS sequence"/>
</dbReference>
<organism evidence="2 3">
    <name type="scientific">Oryzias melastigma</name>
    <name type="common">Marine medaka</name>
    <dbReference type="NCBI Taxonomy" id="30732"/>
    <lineage>
        <taxon>Eukaryota</taxon>
        <taxon>Metazoa</taxon>
        <taxon>Chordata</taxon>
        <taxon>Craniata</taxon>
        <taxon>Vertebrata</taxon>
        <taxon>Euteleostomi</taxon>
        <taxon>Actinopterygii</taxon>
        <taxon>Neopterygii</taxon>
        <taxon>Teleostei</taxon>
        <taxon>Neoteleostei</taxon>
        <taxon>Acanthomorphata</taxon>
        <taxon>Ovalentaria</taxon>
        <taxon>Atherinomorphae</taxon>
        <taxon>Beloniformes</taxon>
        <taxon>Adrianichthyidae</taxon>
        <taxon>Oryziinae</taxon>
        <taxon>Oryzias</taxon>
    </lineage>
</organism>
<reference evidence="2" key="1">
    <citation type="journal article" name="BMC Genomics">
        <title>Long-read sequencing and de novo genome assembly of marine medaka (Oryzias melastigma).</title>
        <authorList>
            <person name="Liang P."/>
            <person name="Saqib H.S.A."/>
            <person name="Ni X."/>
            <person name="Shen Y."/>
        </authorList>
    </citation>
    <scope>NUCLEOTIDE SEQUENCE</scope>
    <source>
        <strain evidence="2">Bigg-433</strain>
    </source>
</reference>
<protein>
    <submittedName>
        <fullName evidence="2">Uncharacterized protein</fullName>
    </submittedName>
</protein>
<evidence type="ECO:0000313" key="3">
    <source>
        <dbReference type="Proteomes" id="UP000646548"/>
    </source>
</evidence>
<comment type="caution">
    <text evidence="2">The sequence shown here is derived from an EMBL/GenBank/DDBJ whole genome shotgun (WGS) entry which is preliminary data.</text>
</comment>
<sequence length="107" mass="11606">MPRRLPASQAELEGPCWGWRVQASPLPSPAYWSMLGNSKAGGEEEGEGLLHKTKGRLRKTSETENLDILRIDSGYCLATCACTASLPRYPDAGKKDGNVPSLTFKSP</sequence>
<evidence type="ECO:0000313" key="2">
    <source>
        <dbReference type="EMBL" id="KAF6735223.1"/>
    </source>
</evidence>
<accession>A0A834FJG3</accession>